<dbReference type="SMART" id="SM00867">
    <property type="entry name" value="YceI"/>
    <property type="match status" value="1"/>
</dbReference>
<name>A0A2I7N3T7_9NEIS</name>
<gene>
    <name evidence="3" type="ORF">CUN60_01955</name>
</gene>
<feature type="domain" description="Lipid/polyisoprenoid-binding YceI-like" evidence="2">
    <location>
        <begin position="23"/>
        <end position="186"/>
    </location>
</feature>
<dbReference type="Pfam" id="PF04264">
    <property type="entry name" value="YceI"/>
    <property type="match status" value="1"/>
</dbReference>
<feature type="chain" id="PRO_5014374617" evidence="1">
    <location>
        <begin position="21"/>
        <end position="193"/>
    </location>
</feature>
<keyword evidence="1" id="KW-0732">Signal</keyword>
<dbReference type="AlphaFoldDB" id="A0A2I7N3T7"/>
<evidence type="ECO:0000313" key="3">
    <source>
        <dbReference type="EMBL" id="AUR51119.1"/>
    </source>
</evidence>
<keyword evidence="4" id="KW-1185">Reference proteome</keyword>
<dbReference type="EMBL" id="CP024847">
    <property type="protein sequence ID" value="AUR51119.1"/>
    <property type="molecule type" value="Genomic_DNA"/>
</dbReference>
<accession>A0A2I7N3T7</accession>
<dbReference type="OrthoDB" id="9811006at2"/>
<dbReference type="PANTHER" id="PTHR34406:SF1">
    <property type="entry name" value="PROTEIN YCEI"/>
    <property type="match status" value="1"/>
</dbReference>
<dbReference type="SUPFAM" id="SSF101874">
    <property type="entry name" value="YceI-like"/>
    <property type="match status" value="1"/>
</dbReference>
<dbReference type="KEGG" id="nba:CUN60_01955"/>
<reference evidence="4" key="1">
    <citation type="submission" date="2017-11" db="EMBL/GenBank/DDBJ databases">
        <authorList>
            <person name="Chan K.G."/>
            <person name="Lee L.S."/>
        </authorList>
    </citation>
    <scope>NUCLEOTIDE SEQUENCE [LARGE SCALE GENOMIC DNA]</scope>
    <source>
        <strain evidence="4">DSM 100970</strain>
    </source>
</reference>
<dbReference type="InterPro" id="IPR007372">
    <property type="entry name" value="Lipid/polyisoprenoid-bd_YceI"/>
</dbReference>
<proteinExistence type="predicted"/>
<dbReference type="InterPro" id="IPR036761">
    <property type="entry name" value="TTHA0802/YceI-like_sf"/>
</dbReference>
<organism evidence="3 4">
    <name type="scientific">Aquella oligotrophica</name>
    <dbReference type="NCBI Taxonomy" id="2067065"/>
    <lineage>
        <taxon>Bacteria</taxon>
        <taxon>Pseudomonadati</taxon>
        <taxon>Pseudomonadota</taxon>
        <taxon>Betaproteobacteria</taxon>
        <taxon>Neisseriales</taxon>
        <taxon>Neisseriaceae</taxon>
        <taxon>Aquella</taxon>
    </lineage>
</organism>
<evidence type="ECO:0000313" key="4">
    <source>
        <dbReference type="Proteomes" id="UP000236655"/>
    </source>
</evidence>
<evidence type="ECO:0000259" key="2">
    <source>
        <dbReference type="SMART" id="SM00867"/>
    </source>
</evidence>
<dbReference type="RefSeq" id="WP_102950419.1">
    <property type="nucleotide sequence ID" value="NZ_CP024847.1"/>
</dbReference>
<dbReference type="Proteomes" id="UP000236655">
    <property type="component" value="Chromosome"/>
</dbReference>
<dbReference type="PANTHER" id="PTHR34406">
    <property type="entry name" value="PROTEIN YCEI"/>
    <property type="match status" value="1"/>
</dbReference>
<evidence type="ECO:0000256" key="1">
    <source>
        <dbReference type="SAM" id="SignalP"/>
    </source>
</evidence>
<feature type="signal peptide" evidence="1">
    <location>
        <begin position="1"/>
        <end position="20"/>
    </location>
</feature>
<sequence>MKKLLLILSATTGIVTAANAADLYNIESTHSFVEFHYNHMGFSNPSGKWMVNGTLDLDQKNLAKSKTNITINIGDIVTGVPKLDEHLKSADFFDATKYPTATFVSQKVSNIKGKKFDLNGLLTLHGVTKPVTLHVTENMIGLNKVYDKQTAGFSATAEIKRSDYGIDLYVPAVSDLIKLDIEIEAQLADNKKK</sequence>
<protein>
    <submittedName>
        <fullName evidence="3">Polyisoprenoid-binding protein</fullName>
    </submittedName>
</protein>
<dbReference type="Gene3D" id="2.40.128.110">
    <property type="entry name" value="Lipid/polyisoprenoid-binding, YceI-like"/>
    <property type="match status" value="1"/>
</dbReference>